<dbReference type="Pfam" id="PF12833">
    <property type="entry name" value="HTH_18"/>
    <property type="match status" value="1"/>
</dbReference>
<evidence type="ECO:0000313" key="6">
    <source>
        <dbReference type="Proteomes" id="UP000050280"/>
    </source>
</evidence>
<dbReference type="PRINTS" id="PR00032">
    <property type="entry name" value="HTHARAC"/>
</dbReference>
<dbReference type="SMART" id="SM00342">
    <property type="entry name" value="HTH_ARAC"/>
    <property type="match status" value="1"/>
</dbReference>
<dbReference type="PANTHER" id="PTHR43280:SF2">
    <property type="entry name" value="HTH-TYPE TRANSCRIPTIONAL REGULATOR EXSA"/>
    <property type="match status" value="1"/>
</dbReference>
<dbReference type="GO" id="GO:0043565">
    <property type="term" value="F:sequence-specific DNA binding"/>
    <property type="evidence" value="ECO:0007669"/>
    <property type="project" value="InterPro"/>
</dbReference>
<comment type="caution">
    <text evidence="5">The sequence shown here is derived from an EMBL/GenBank/DDBJ whole genome shotgun (WGS) entry which is preliminary data.</text>
</comment>
<dbReference type="InterPro" id="IPR018060">
    <property type="entry name" value="HTH_AraC"/>
</dbReference>
<dbReference type="Gene3D" id="1.10.10.60">
    <property type="entry name" value="Homeodomain-like"/>
    <property type="match status" value="2"/>
</dbReference>
<dbReference type="InterPro" id="IPR009594">
    <property type="entry name" value="Tscrpt_reg_HTH_AraC_N"/>
</dbReference>
<dbReference type="PANTHER" id="PTHR43280">
    <property type="entry name" value="ARAC-FAMILY TRANSCRIPTIONAL REGULATOR"/>
    <property type="match status" value="1"/>
</dbReference>
<dbReference type="AlphaFoldDB" id="A0A0P7AYY3"/>
<dbReference type="EMBL" id="LDJX01000001">
    <property type="protein sequence ID" value="KPM33424.1"/>
    <property type="molecule type" value="Genomic_DNA"/>
</dbReference>
<evidence type="ECO:0000259" key="4">
    <source>
        <dbReference type="PROSITE" id="PS01124"/>
    </source>
</evidence>
<evidence type="ECO:0000256" key="3">
    <source>
        <dbReference type="ARBA" id="ARBA00023163"/>
    </source>
</evidence>
<dbReference type="PROSITE" id="PS01124">
    <property type="entry name" value="HTH_ARAC_FAMILY_2"/>
    <property type="match status" value="1"/>
</dbReference>
<gene>
    <name evidence="5" type="ORF">I595_327</name>
</gene>
<dbReference type="GO" id="GO:0003700">
    <property type="term" value="F:DNA-binding transcription factor activity"/>
    <property type="evidence" value="ECO:0007669"/>
    <property type="project" value="InterPro"/>
</dbReference>
<dbReference type="InterPro" id="IPR009057">
    <property type="entry name" value="Homeodomain-like_sf"/>
</dbReference>
<keyword evidence="2" id="KW-0238">DNA-binding</keyword>
<accession>A0A0P7AYY3</accession>
<reference evidence="5 6" key="1">
    <citation type="submission" date="2015-09" db="EMBL/GenBank/DDBJ databases">
        <title>Genome sequence of the marine flavobacterium Croceitalea dokdonensis DOKDO 023 that contains proton- and sodium-pumping rhodopsins.</title>
        <authorList>
            <person name="Kwon S.-K."/>
            <person name="Lee H.K."/>
            <person name="Kwak M.-J."/>
            <person name="Kim J.F."/>
        </authorList>
    </citation>
    <scope>NUCLEOTIDE SEQUENCE [LARGE SCALE GENOMIC DNA]</scope>
    <source>
        <strain evidence="5 6">DOKDO 023</strain>
    </source>
</reference>
<dbReference type="Proteomes" id="UP000050280">
    <property type="component" value="Unassembled WGS sequence"/>
</dbReference>
<dbReference type="Pfam" id="PF06719">
    <property type="entry name" value="AraC_N"/>
    <property type="match status" value="1"/>
</dbReference>
<dbReference type="RefSeq" id="WP_054557622.1">
    <property type="nucleotide sequence ID" value="NZ_LDJX01000001.1"/>
</dbReference>
<dbReference type="OrthoDB" id="9779074at2"/>
<dbReference type="STRING" id="1300341.I595_327"/>
<sequence>MKLPKSFHQSRKLVDMVENQTSYELEDSAMHIFETHLRADRVQLQFGAPVLASMFQGKKVMHLRDKAAFEFLPGESLILPANELMGIDFPEAREDNPTRCLALEIGEDRLKHVIQLMNETMTRTDGQEWNLLDYNFHFTNDYSIYQILQRLVYLYTENHPSKDFFVSNMVQELIIRILQANVRKTYQTQTVDLSGGKRLAYIIQYIRDNLRDVLTIKALSEKACMSESHFHKVFKQEMGVSPIDFINEERINFATKLLSNDSCNLTEVFMACGFSNRSYFNRLFKRFKGISPSSYRKRFVS</sequence>
<keyword evidence="3" id="KW-0804">Transcription</keyword>
<proteinExistence type="predicted"/>
<evidence type="ECO:0000313" key="5">
    <source>
        <dbReference type="EMBL" id="KPM33424.1"/>
    </source>
</evidence>
<dbReference type="InterPro" id="IPR020449">
    <property type="entry name" value="Tscrpt_reg_AraC-type_HTH"/>
</dbReference>
<keyword evidence="1" id="KW-0805">Transcription regulation</keyword>
<organism evidence="5 6">
    <name type="scientific">Croceitalea dokdonensis DOKDO 023</name>
    <dbReference type="NCBI Taxonomy" id="1300341"/>
    <lineage>
        <taxon>Bacteria</taxon>
        <taxon>Pseudomonadati</taxon>
        <taxon>Bacteroidota</taxon>
        <taxon>Flavobacteriia</taxon>
        <taxon>Flavobacteriales</taxon>
        <taxon>Flavobacteriaceae</taxon>
        <taxon>Croceitalea</taxon>
    </lineage>
</organism>
<dbReference type="SUPFAM" id="SSF46689">
    <property type="entry name" value="Homeodomain-like"/>
    <property type="match status" value="2"/>
</dbReference>
<protein>
    <submittedName>
        <fullName evidence="5">AraC family transcriptional regulator</fullName>
    </submittedName>
</protein>
<evidence type="ECO:0000256" key="2">
    <source>
        <dbReference type="ARBA" id="ARBA00023125"/>
    </source>
</evidence>
<evidence type="ECO:0000256" key="1">
    <source>
        <dbReference type="ARBA" id="ARBA00023015"/>
    </source>
</evidence>
<name>A0A0P7AYY3_9FLAO</name>
<feature type="domain" description="HTH araC/xylS-type" evidence="4">
    <location>
        <begin position="200"/>
        <end position="298"/>
    </location>
</feature>
<keyword evidence="6" id="KW-1185">Reference proteome</keyword>